<dbReference type="EMBL" id="JBEDUW010000002">
    <property type="protein sequence ID" value="KAK9947095.1"/>
    <property type="molecule type" value="Genomic_DNA"/>
</dbReference>
<evidence type="ECO:0000313" key="2">
    <source>
        <dbReference type="Proteomes" id="UP001457282"/>
    </source>
</evidence>
<comment type="caution">
    <text evidence="1">The sequence shown here is derived from an EMBL/GenBank/DDBJ whole genome shotgun (WGS) entry which is preliminary data.</text>
</comment>
<dbReference type="Pfam" id="PF04788">
    <property type="entry name" value="DUF620"/>
    <property type="match status" value="1"/>
</dbReference>
<proteinExistence type="predicted"/>
<dbReference type="PANTHER" id="PTHR31300:SF25">
    <property type="entry name" value="DUF620 FAMILY PROTEIN (DUF620)"/>
    <property type="match status" value="1"/>
</dbReference>
<dbReference type="AlphaFoldDB" id="A0AAW1YEU7"/>
<organism evidence="1 2">
    <name type="scientific">Rubus argutus</name>
    <name type="common">Southern blackberry</name>
    <dbReference type="NCBI Taxonomy" id="59490"/>
    <lineage>
        <taxon>Eukaryota</taxon>
        <taxon>Viridiplantae</taxon>
        <taxon>Streptophyta</taxon>
        <taxon>Embryophyta</taxon>
        <taxon>Tracheophyta</taxon>
        <taxon>Spermatophyta</taxon>
        <taxon>Magnoliopsida</taxon>
        <taxon>eudicotyledons</taxon>
        <taxon>Gunneridae</taxon>
        <taxon>Pentapetalae</taxon>
        <taxon>rosids</taxon>
        <taxon>fabids</taxon>
        <taxon>Rosales</taxon>
        <taxon>Rosaceae</taxon>
        <taxon>Rosoideae</taxon>
        <taxon>Rosoideae incertae sedis</taxon>
        <taxon>Rubus</taxon>
    </lineage>
</organism>
<gene>
    <name evidence="1" type="ORF">M0R45_012530</name>
</gene>
<dbReference type="PANTHER" id="PTHR31300">
    <property type="entry name" value="LIPASE"/>
    <property type="match status" value="1"/>
</dbReference>
<evidence type="ECO:0008006" key="3">
    <source>
        <dbReference type="Google" id="ProtNLM"/>
    </source>
</evidence>
<keyword evidence="2" id="KW-1185">Reference proteome</keyword>
<protein>
    <recommendedName>
        <fullName evidence="3">DUF620 domain-containing protein</fullName>
    </recommendedName>
</protein>
<reference evidence="1 2" key="1">
    <citation type="journal article" date="2023" name="G3 (Bethesda)">
        <title>A chromosome-length genome assembly and annotation of blackberry (Rubus argutus, cv. 'Hillquist').</title>
        <authorList>
            <person name="Bruna T."/>
            <person name="Aryal R."/>
            <person name="Dudchenko O."/>
            <person name="Sargent D.J."/>
            <person name="Mead D."/>
            <person name="Buti M."/>
            <person name="Cavallini A."/>
            <person name="Hytonen T."/>
            <person name="Andres J."/>
            <person name="Pham M."/>
            <person name="Weisz D."/>
            <person name="Mascagni F."/>
            <person name="Usai G."/>
            <person name="Natali L."/>
            <person name="Bassil N."/>
            <person name="Fernandez G.E."/>
            <person name="Lomsadze A."/>
            <person name="Armour M."/>
            <person name="Olukolu B."/>
            <person name="Poorten T."/>
            <person name="Britton C."/>
            <person name="Davik J."/>
            <person name="Ashrafi H."/>
            <person name="Aiden E.L."/>
            <person name="Borodovsky M."/>
            <person name="Worthington M."/>
        </authorList>
    </citation>
    <scope>NUCLEOTIDE SEQUENCE [LARGE SCALE GENOMIC DNA]</scope>
    <source>
        <strain evidence="1">PI 553951</strain>
    </source>
</reference>
<accession>A0AAW1YEU7</accession>
<name>A0AAW1YEU7_RUBAR</name>
<dbReference type="InterPro" id="IPR006873">
    <property type="entry name" value="DUF620"/>
</dbReference>
<dbReference type="Proteomes" id="UP001457282">
    <property type="component" value="Unassembled WGS sequence"/>
</dbReference>
<evidence type="ECO:0000313" key="1">
    <source>
        <dbReference type="EMBL" id="KAK9947095.1"/>
    </source>
</evidence>
<sequence length="376" mass="41689">MRKLCPNLDKEDGLDTVLEVPIPEEMFASMGSNAALRWHNLRSFMKAQSHEKSSTSHLPSGSNSEFIALLKLVGSPLIPLQVHADNALTRPIKDCSIEASTAKYIVQQYVAATGGLAALNSVSSMCAVGQVKMVGSEMHKADDSVQTTTKVNNEVGGFVLWQKNPDLWYLELVVSGYKVSAGSDGTLAWNQSGSQPSHANKGPPRPLRRFFQGLDPRSTANLFLDAVCTGEKNINKEECFILKLETPTDILQSQSTSQTEIVHHTIWGYFSQRTGLLVQFEDTKLVKMKAARGNDHVFWETTMETAIGDYRSVDGINIAHGGKTSALLYRYGHAYNQKRRIEETWEIDEVDFNICGLSMECFLPPSDLKREDNGEQ</sequence>